<gene>
    <name evidence="1" type="ORF">QWY15_01105</name>
</gene>
<evidence type="ECO:0000313" key="1">
    <source>
        <dbReference type="EMBL" id="MDN7225877.1"/>
    </source>
</evidence>
<evidence type="ECO:0000313" key="2">
    <source>
        <dbReference type="Proteomes" id="UP001172054"/>
    </source>
</evidence>
<protein>
    <submittedName>
        <fullName evidence="1">Uncharacterized protein</fullName>
    </submittedName>
</protein>
<dbReference type="Proteomes" id="UP001172054">
    <property type="component" value="Unassembled WGS sequence"/>
</dbReference>
<proteinExistence type="predicted"/>
<dbReference type="RefSeq" id="WP_300981147.1">
    <property type="nucleotide sequence ID" value="NZ_CP129238.1"/>
</dbReference>
<accession>A0ABT8MLW1</accession>
<reference evidence="1 2" key="1">
    <citation type="submission" date="2023-06" db="EMBL/GenBank/DDBJ databases">
        <title>Novel species in genus Planococcus.</title>
        <authorList>
            <person name="Ning S."/>
        </authorList>
    </citation>
    <scope>NUCLEOTIDE SEQUENCE [LARGE SCALE GENOMIC DNA]</scope>
    <source>
        <strain evidence="1 2">N064</strain>
    </source>
</reference>
<dbReference type="EMBL" id="JAUJWW010000001">
    <property type="protein sequence ID" value="MDN7225877.1"/>
    <property type="molecule type" value="Genomic_DNA"/>
</dbReference>
<keyword evidence="2" id="KW-1185">Reference proteome</keyword>
<name>A0ABT8MLW1_9BACL</name>
<comment type="caution">
    <text evidence="1">The sequence shown here is derived from an EMBL/GenBank/DDBJ whole genome shotgun (WGS) entry which is preliminary data.</text>
</comment>
<sequence>MATSMITLLPDVTEKTGVPRTLHVPFKLGRPCGEPFDFGTRKKVVHQLLQLTEKPAGSRWEYKS</sequence>
<organism evidence="1 2">
    <name type="scientific">Planococcus liqunii</name>
    <dbReference type="NCBI Taxonomy" id="3058394"/>
    <lineage>
        <taxon>Bacteria</taxon>
        <taxon>Bacillati</taxon>
        <taxon>Bacillota</taxon>
        <taxon>Bacilli</taxon>
        <taxon>Bacillales</taxon>
        <taxon>Caryophanaceae</taxon>
        <taxon>Planococcus</taxon>
    </lineage>
</organism>